<dbReference type="RefSeq" id="WP_154418409.1">
    <property type="nucleotide sequence ID" value="NZ_VUNS01000010.1"/>
</dbReference>
<dbReference type="Proteomes" id="UP000435649">
    <property type="component" value="Unassembled WGS sequence"/>
</dbReference>
<protein>
    <recommendedName>
        <fullName evidence="11">Dolichyl-phosphate-mannose-protein mannosyltransferase</fullName>
    </recommendedName>
</protein>
<comment type="caution">
    <text evidence="9">The sequence shown here is derived from an EMBL/GenBank/DDBJ whole genome shotgun (WGS) entry which is preliminary data.</text>
</comment>
<evidence type="ECO:0000256" key="2">
    <source>
        <dbReference type="ARBA" id="ARBA00022475"/>
    </source>
</evidence>
<feature type="transmembrane region" description="Helical" evidence="8">
    <location>
        <begin position="216"/>
        <end position="238"/>
    </location>
</feature>
<evidence type="ECO:0000256" key="5">
    <source>
        <dbReference type="ARBA" id="ARBA00022692"/>
    </source>
</evidence>
<keyword evidence="6 8" id="KW-1133">Transmembrane helix</keyword>
<dbReference type="GO" id="GO:0009103">
    <property type="term" value="P:lipopolysaccharide biosynthetic process"/>
    <property type="evidence" value="ECO:0007669"/>
    <property type="project" value="UniProtKB-ARBA"/>
</dbReference>
<keyword evidence="5 8" id="KW-0812">Transmembrane</keyword>
<gene>
    <name evidence="9" type="ORF">FYJ85_10605</name>
</gene>
<dbReference type="PANTHER" id="PTHR33908">
    <property type="entry name" value="MANNOSYLTRANSFERASE YKCB-RELATED"/>
    <property type="match status" value="1"/>
</dbReference>
<keyword evidence="7 8" id="KW-0472">Membrane</keyword>
<feature type="transmembrane region" description="Helical" evidence="8">
    <location>
        <begin position="21"/>
        <end position="41"/>
    </location>
</feature>
<dbReference type="PANTHER" id="PTHR33908:SF11">
    <property type="entry name" value="MEMBRANE PROTEIN"/>
    <property type="match status" value="1"/>
</dbReference>
<evidence type="ECO:0008006" key="11">
    <source>
        <dbReference type="Google" id="ProtNLM"/>
    </source>
</evidence>
<evidence type="ECO:0000256" key="8">
    <source>
        <dbReference type="SAM" id="Phobius"/>
    </source>
</evidence>
<dbReference type="InterPro" id="IPR011990">
    <property type="entry name" value="TPR-like_helical_dom_sf"/>
</dbReference>
<comment type="subcellular location">
    <subcellularLocation>
        <location evidence="1">Cell membrane</location>
        <topology evidence="1">Multi-pass membrane protein</topology>
    </subcellularLocation>
</comment>
<evidence type="ECO:0000256" key="3">
    <source>
        <dbReference type="ARBA" id="ARBA00022676"/>
    </source>
</evidence>
<evidence type="ECO:0000256" key="4">
    <source>
        <dbReference type="ARBA" id="ARBA00022679"/>
    </source>
</evidence>
<evidence type="ECO:0000256" key="6">
    <source>
        <dbReference type="ARBA" id="ARBA00022989"/>
    </source>
</evidence>
<feature type="transmembrane region" description="Helical" evidence="8">
    <location>
        <begin position="373"/>
        <end position="391"/>
    </location>
</feature>
<dbReference type="GO" id="GO:0016763">
    <property type="term" value="F:pentosyltransferase activity"/>
    <property type="evidence" value="ECO:0007669"/>
    <property type="project" value="TreeGrafter"/>
</dbReference>
<dbReference type="InterPro" id="IPR050297">
    <property type="entry name" value="LipidA_mod_glycosyltrf_83"/>
</dbReference>
<feature type="transmembrane region" description="Helical" evidence="8">
    <location>
        <begin position="398"/>
        <end position="415"/>
    </location>
</feature>
<dbReference type="GO" id="GO:0005886">
    <property type="term" value="C:plasma membrane"/>
    <property type="evidence" value="ECO:0007669"/>
    <property type="project" value="UniProtKB-SubCell"/>
</dbReference>
<proteinExistence type="predicted"/>
<keyword evidence="2" id="KW-1003">Cell membrane</keyword>
<evidence type="ECO:0000313" key="9">
    <source>
        <dbReference type="EMBL" id="MST97488.1"/>
    </source>
</evidence>
<keyword evidence="4" id="KW-0808">Transferase</keyword>
<evidence type="ECO:0000313" key="10">
    <source>
        <dbReference type="Proteomes" id="UP000435649"/>
    </source>
</evidence>
<feature type="transmembrane region" description="Helical" evidence="8">
    <location>
        <begin position="349"/>
        <end position="367"/>
    </location>
</feature>
<feature type="transmembrane region" description="Helical" evidence="8">
    <location>
        <begin position="98"/>
        <end position="117"/>
    </location>
</feature>
<dbReference type="AlphaFoldDB" id="A0A844G4Q8"/>
<dbReference type="SUPFAM" id="SSF48452">
    <property type="entry name" value="TPR-like"/>
    <property type="match status" value="1"/>
</dbReference>
<evidence type="ECO:0000256" key="7">
    <source>
        <dbReference type="ARBA" id="ARBA00023136"/>
    </source>
</evidence>
<organism evidence="9 10">
    <name type="scientific">Victivallis lenta</name>
    <dbReference type="NCBI Taxonomy" id="2606640"/>
    <lineage>
        <taxon>Bacteria</taxon>
        <taxon>Pseudomonadati</taxon>
        <taxon>Lentisphaerota</taxon>
        <taxon>Lentisphaeria</taxon>
        <taxon>Victivallales</taxon>
        <taxon>Victivallaceae</taxon>
        <taxon>Victivallis</taxon>
    </lineage>
</organism>
<keyword evidence="3" id="KW-0328">Glycosyltransferase</keyword>
<feature type="transmembrane region" description="Helical" evidence="8">
    <location>
        <begin position="320"/>
        <end position="340"/>
    </location>
</feature>
<evidence type="ECO:0000256" key="1">
    <source>
        <dbReference type="ARBA" id="ARBA00004651"/>
    </source>
</evidence>
<keyword evidence="10" id="KW-1185">Reference proteome</keyword>
<accession>A0A844G4Q8</accession>
<feature type="transmembrane region" description="Helical" evidence="8">
    <location>
        <begin position="124"/>
        <end position="141"/>
    </location>
</feature>
<reference evidence="9 10" key="1">
    <citation type="submission" date="2019-08" db="EMBL/GenBank/DDBJ databases">
        <title>In-depth cultivation of the pig gut microbiome towards novel bacterial diversity and tailored functional studies.</title>
        <authorList>
            <person name="Wylensek D."/>
            <person name="Hitch T.C.A."/>
            <person name="Clavel T."/>
        </authorList>
    </citation>
    <scope>NUCLEOTIDE SEQUENCE [LARGE SCALE GENOMIC DNA]</scope>
    <source>
        <strain evidence="9 10">BBE-744-WT-12</strain>
    </source>
</reference>
<sequence>MSQQTDNTPPRRLAAGREWRTLGVVAAAALAVRAVLFIGWLSSPLRNFHLVPGLDMQSLLRYGAWDTGAVRPLFSLHRVLIASIRLCCGAEHLVETLAVIQLLCGTATAVLTAYAAFRLWGRRRAALAAGLIAAFYAPAAMYELSMLQETLQLFAFTASLAGILRARKHGFSLSYALTAGALLGLASCGRPTALLWVFAALAWCGYAAWRRGRLRRVGAVAGGVLAVWVLVSAFNWHFSEYYGPFFNVFGYSATVNAAAPAADQAVAAAPAPAVNSSPVAVLFRIGVNALSRLPNVFLAHEIPDNLNYYFIRDYFPELKLLIGPGLLVPFALAGMVLAVVSGRFLKRDGVILLALFSLALPICANHPMGRYRLILLAPFALLAVEAVRIGFSRPRRRWGVIAVAVLAGAFLINPIPKGRFWRSSDFVAWALALEQPGGRVNAESLATLVEGYRLSGSESTAMNLLIRLIELREYDAAERLIADALPGGRVNPSLLRYYGAMLELERGDPAGAEVLLRQVEPARLDDLSVKYYFLCAETALRQGKRDEARQLYRRALAEPDFFGFRPMIEAALRKLDGSPAEPVEE</sequence>
<dbReference type="Gene3D" id="1.25.40.10">
    <property type="entry name" value="Tetratricopeptide repeat domain"/>
    <property type="match status" value="1"/>
</dbReference>
<dbReference type="EMBL" id="VUNS01000010">
    <property type="protein sequence ID" value="MST97488.1"/>
    <property type="molecule type" value="Genomic_DNA"/>
</dbReference>
<feature type="transmembrane region" description="Helical" evidence="8">
    <location>
        <begin position="193"/>
        <end position="209"/>
    </location>
</feature>
<name>A0A844G4Q8_9BACT</name>